<feature type="compositionally biased region" description="Basic and acidic residues" evidence="1">
    <location>
        <begin position="81"/>
        <end position="92"/>
    </location>
</feature>
<feature type="compositionally biased region" description="Polar residues" evidence="1">
    <location>
        <begin position="588"/>
        <end position="599"/>
    </location>
</feature>
<reference evidence="2" key="1">
    <citation type="journal article" date="2021" name="Sci. Rep.">
        <title>Diploid genomic architecture of Nitzschia inconspicua, an elite biomass production diatom.</title>
        <authorList>
            <person name="Oliver A."/>
            <person name="Podell S."/>
            <person name="Pinowska A."/>
            <person name="Traller J.C."/>
            <person name="Smith S.R."/>
            <person name="McClure R."/>
            <person name="Beliaev A."/>
            <person name="Bohutskyi P."/>
            <person name="Hill E.A."/>
            <person name="Rabines A."/>
            <person name="Zheng H."/>
            <person name="Allen L.Z."/>
            <person name="Kuo A."/>
            <person name="Grigoriev I.V."/>
            <person name="Allen A.E."/>
            <person name="Hazlebeck D."/>
            <person name="Allen E.E."/>
        </authorList>
    </citation>
    <scope>NUCLEOTIDE SEQUENCE</scope>
    <source>
        <strain evidence="2">Hildebrandi</strain>
    </source>
</reference>
<feature type="compositionally biased region" description="Low complexity" evidence="1">
    <location>
        <begin position="603"/>
        <end position="620"/>
    </location>
</feature>
<organism evidence="2 3">
    <name type="scientific">Nitzschia inconspicua</name>
    <dbReference type="NCBI Taxonomy" id="303405"/>
    <lineage>
        <taxon>Eukaryota</taxon>
        <taxon>Sar</taxon>
        <taxon>Stramenopiles</taxon>
        <taxon>Ochrophyta</taxon>
        <taxon>Bacillariophyta</taxon>
        <taxon>Bacillariophyceae</taxon>
        <taxon>Bacillariophycidae</taxon>
        <taxon>Bacillariales</taxon>
        <taxon>Bacillariaceae</taxon>
        <taxon>Nitzschia</taxon>
    </lineage>
</organism>
<feature type="compositionally biased region" description="Low complexity" evidence="1">
    <location>
        <begin position="171"/>
        <end position="188"/>
    </location>
</feature>
<evidence type="ECO:0000256" key="1">
    <source>
        <dbReference type="SAM" id="MobiDB-lite"/>
    </source>
</evidence>
<feature type="compositionally biased region" description="Basic and acidic residues" evidence="1">
    <location>
        <begin position="195"/>
        <end position="207"/>
    </location>
</feature>
<reference evidence="2" key="2">
    <citation type="submission" date="2021-04" db="EMBL/GenBank/DDBJ databases">
        <authorList>
            <person name="Podell S."/>
        </authorList>
    </citation>
    <scope>NUCLEOTIDE SEQUENCE</scope>
    <source>
        <strain evidence="2">Hildebrandi</strain>
    </source>
</reference>
<keyword evidence="3" id="KW-1185">Reference proteome</keyword>
<feature type="compositionally biased region" description="Acidic residues" evidence="1">
    <location>
        <begin position="728"/>
        <end position="747"/>
    </location>
</feature>
<feature type="region of interest" description="Disordered" evidence="1">
    <location>
        <begin position="1"/>
        <end position="392"/>
    </location>
</feature>
<feature type="compositionally biased region" description="Basic and acidic residues" evidence="1">
    <location>
        <begin position="26"/>
        <end position="43"/>
    </location>
</feature>
<proteinExistence type="predicted"/>
<evidence type="ECO:0000313" key="2">
    <source>
        <dbReference type="EMBL" id="KAG7346588.1"/>
    </source>
</evidence>
<name>A0A9K3PGJ3_9STRA</name>
<gene>
    <name evidence="2" type="ORF">IV203_005656</name>
</gene>
<dbReference type="AlphaFoldDB" id="A0A9K3PGJ3"/>
<comment type="caution">
    <text evidence="2">The sequence shown here is derived from an EMBL/GenBank/DDBJ whole genome shotgun (WGS) entry which is preliminary data.</text>
</comment>
<feature type="compositionally biased region" description="Basic and acidic residues" evidence="1">
    <location>
        <begin position="380"/>
        <end position="389"/>
    </location>
</feature>
<evidence type="ECO:0000313" key="3">
    <source>
        <dbReference type="Proteomes" id="UP000693970"/>
    </source>
</evidence>
<feature type="compositionally biased region" description="Basic and acidic residues" evidence="1">
    <location>
        <begin position="705"/>
        <end position="727"/>
    </location>
</feature>
<feature type="region of interest" description="Disordered" evidence="1">
    <location>
        <begin position="588"/>
        <end position="795"/>
    </location>
</feature>
<dbReference type="OrthoDB" id="10586685at2759"/>
<feature type="compositionally biased region" description="Acidic residues" evidence="1">
    <location>
        <begin position="47"/>
        <end position="57"/>
    </location>
</feature>
<sequence length="836" mass="94488">MMVESTVNTAEGLSSVVEHKKKLDKPRKEKAFAKQNNKDEKEWSNVAEDDIESEEELESQHPVKETWDPKEFDEQTNNMDSWKESNGLRRVQDLPSPTLADVPPEQRSKQKAGAARRADTAADNPPVGPTRKVSKDFNDDVLEAIQAEDGVIEDGEENDRTQAWKMRETWKSSSHSKGSISESSGHVSGTRKGRKADTLGRSSRPDASDDDDLIQDYDNSRPEKPKRKASLSRSADRHGETENFDDDEEELGVSSFHGLKKDADKKTTRSNSRGRKTPTGGRSGRTARNKTPTGGRPSRRKMKDKDVGQEEECGVESSKLKGDDSGTPSSSRSRERRRARQKALMEEDTMDYETELTTIQAPRSAGRRPPTTRRNQMRRSSSERFRRAVEDDEEEEGIKMRARETLKRASNELSQSAHAVRRYHNLGGGLDRRSYHGTDYMRRGQSDMRRTPRRLVRNYDNVDSAGSFGGDSHDSYEDGGSVYSARTLDSIEDFEDFGGMDFQTPGMVDFNAEVLDLMQRANPETTAHLDRRVNRKREQIIYDQNMPMMTRQALLTRQASAQAQRQVVDGNNIDRRRLLLRTDSMTSVNSHDDLTLSNHRSLRGAPGRRAPPRSRSSGLGAMVPGSGAPRPNDPENRRGVFRTRSSTATNSFKQYPNKPNRVQSITRRAPGDQIEPHSMRGPSSGDSLLRRRPLQRAKSTTSLRKASDHRVITPQKADSRLSRREDVSSDESGSDSEDSDVISDDEERTPSPRKPSMRTQVRKLPTRAQSDVLPRLQPVRTKSTDKKDMTNKRNRRKLHLLMYESKMGVEMKDLFKQVREGVAPRSPIKTLMMPSP</sequence>
<feature type="compositionally biased region" description="Basic and acidic residues" evidence="1">
    <location>
        <begin position="58"/>
        <end position="73"/>
    </location>
</feature>
<protein>
    <submittedName>
        <fullName evidence="2">Uncharacterized protein</fullName>
    </submittedName>
</protein>
<feature type="compositionally biased region" description="Basic and acidic residues" evidence="1">
    <location>
        <begin position="782"/>
        <end position="791"/>
    </location>
</feature>
<dbReference type="EMBL" id="JAGRRH010000021">
    <property type="protein sequence ID" value="KAG7346588.1"/>
    <property type="molecule type" value="Genomic_DNA"/>
</dbReference>
<feature type="compositionally biased region" description="Polar residues" evidence="1">
    <location>
        <begin position="1"/>
        <end position="12"/>
    </location>
</feature>
<dbReference type="Proteomes" id="UP000693970">
    <property type="component" value="Unassembled WGS sequence"/>
</dbReference>
<feature type="compositionally biased region" description="Acidic residues" evidence="1">
    <location>
        <begin position="242"/>
        <end position="251"/>
    </location>
</feature>
<feature type="compositionally biased region" description="Polar residues" evidence="1">
    <location>
        <begin position="643"/>
        <end position="654"/>
    </location>
</feature>
<accession>A0A9K3PGJ3</accession>
<feature type="compositionally biased region" description="Basic and acidic residues" evidence="1">
    <location>
        <begin position="158"/>
        <end position="170"/>
    </location>
</feature>